<reference evidence="4" key="1">
    <citation type="submission" date="2021-03" db="EMBL/GenBank/DDBJ databases">
        <title>Revisited historic fungal species revealed as producer of novel bioactive compounds through whole genome sequencing and comparative genomics.</title>
        <authorList>
            <person name="Vignolle G.A."/>
            <person name="Hochenegger N."/>
            <person name="Mach R.L."/>
            <person name="Mach-Aigner A.R."/>
            <person name="Javad Rahimi M."/>
            <person name="Salim K.A."/>
            <person name="Chan C.M."/>
            <person name="Lim L.B.L."/>
            <person name="Cai F."/>
            <person name="Druzhinina I.S."/>
            <person name="U'Ren J.M."/>
            <person name="Derntl C."/>
        </authorList>
    </citation>
    <scope>NUCLEOTIDE SEQUENCE</scope>
    <source>
        <strain evidence="4">TUCIM 5799</strain>
    </source>
</reference>
<organism evidence="4 5">
    <name type="scientific">Neoarthrinium moseri</name>
    <dbReference type="NCBI Taxonomy" id="1658444"/>
    <lineage>
        <taxon>Eukaryota</taxon>
        <taxon>Fungi</taxon>
        <taxon>Dikarya</taxon>
        <taxon>Ascomycota</taxon>
        <taxon>Pezizomycotina</taxon>
        <taxon>Sordariomycetes</taxon>
        <taxon>Xylariomycetidae</taxon>
        <taxon>Amphisphaeriales</taxon>
        <taxon>Apiosporaceae</taxon>
        <taxon>Neoarthrinium</taxon>
    </lineage>
</organism>
<dbReference type="Gene3D" id="1.20.5.170">
    <property type="match status" value="1"/>
</dbReference>
<dbReference type="Proteomes" id="UP000829685">
    <property type="component" value="Unassembled WGS sequence"/>
</dbReference>
<name>A0A9P9WUR9_9PEZI</name>
<feature type="region of interest" description="Disordered" evidence="2">
    <location>
        <begin position="387"/>
        <end position="423"/>
    </location>
</feature>
<sequence>MSAFVNWESLLSPASPKEKVKAPAPPPRGNTAVPVPPELPSASVPWATAATIGAVILSTLLILYLVRSNARAKSTATRLAATKQRQDEAIIAAVQKTLGEQIKATEEKFQQTLDRRIKDIQETSQQTLDGRISAIEETSQQMLDSRIAAIEEAFQQTLDHRIAEIEDAIRRRVNQRLEALESKIKMDQEAIDSLHNAINQRMEILEDGVRILDGKQLDQEATHITSRSLGQRLETVEGSLQALDAKTRASSQRIEAVDDSARVIDSRTKALSQRMEAVEDNLSATDGQVTLLSHDASRGVDAIERLQKQVKNLPGNEKLRELTGALEERFKELESRINQYQLAIEEARAEPEPEPEPRLTWSHIESQEIEPTGPIYVRPSYGHSPTLSYDGSLPPTPSSSGRSYSFTSSNAGYPITTPTNSKRRRMEMAAGFQDTTFASRQKLFNSRQEMHQRKDSIL</sequence>
<feature type="compositionally biased region" description="Pro residues" evidence="2">
    <location>
        <begin position="23"/>
        <end position="33"/>
    </location>
</feature>
<evidence type="ECO:0000313" key="4">
    <source>
        <dbReference type="EMBL" id="KAI1879663.1"/>
    </source>
</evidence>
<keyword evidence="1" id="KW-0175">Coiled coil</keyword>
<keyword evidence="3" id="KW-1133">Transmembrane helix</keyword>
<dbReference type="AlphaFoldDB" id="A0A9P9WUR9"/>
<evidence type="ECO:0000313" key="5">
    <source>
        <dbReference type="Proteomes" id="UP000829685"/>
    </source>
</evidence>
<accession>A0A9P9WUR9</accession>
<proteinExistence type="predicted"/>
<evidence type="ECO:0000256" key="1">
    <source>
        <dbReference type="SAM" id="Coils"/>
    </source>
</evidence>
<keyword evidence="3" id="KW-0812">Transmembrane</keyword>
<feature type="coiled-coil region" evidence="1">
    <location>
        <begin position="316"/>
        <end position="350"/>
    </location>
</feature>
<gene>
    <name evidence="4" type="ORF">JX265_002617</name>
</gene>
<keyword evidence="5" id="KW-1185">Reference proteome</keyword>
<feature type="transmembrane region" description="Helical" evidence="3">
    <location>
        <begin position="44"/>
        <end position="66"/>
    </location>
</feature>
<dbReference type="EMBL" id="JAFIMR010000004">
    <property type="protein sequence ID" value="KAI1879663.1"/>
    <property type="molecule type" value="Genomic_DNA"/>
</dbReference>
<evidence type="ECO:0000256" key="3">
    <source>
        <dbReference type="SAM" id="Phobius"/>
    </source>
</evidence>
<comment type="caution">
    <text evidence="4">The sequence shown here is derived from an EMBL/GenBank/DDBJ whole genome shotgun (WGS) entry which is preliminary data.</text>
</comment>
<feature type="compositionally biased region" description="Low complexity" evidence="2">
    <location>
        <begin position="398"/>
        <end position="409"/>
    </location>
</feature>
<feature type="region of interest" description="Disordered" evidence="2">
    <location>
        <begin position="14"/>
        <end position="33"/>
    </location>
</feature>
<keyword evidence="3" id="KW-0472">Membrane</keyword>
<protein>
    <submittedName>
        <fullName evidence="4">Uncharacterized protein</fullName>
    </submittedName>
</protein>
<dbReference type="OrthoDB" id="4735097at2759"/>
<feature type="coiled-coil region" evidence="1">
    <location>
        <begin position="170"/>
        <end position="197"/>
    </location>
</feature>
<evidence type="ECO:0000256" key="2">
    <source>
        <dbReference type="SAM" id="MobiDB-lite"/>
    </source>
</evidence>